<organism evidence="2 3">
    <name type="scientific">Luteipulveratus mongoliensis</name>
    <dbReference type="NCBI Taxonomy" id="571913"/>
    <lineage>
        <taxon>Bacteria</taxon>
        <taxon>Bacillati</taxon>
        <taxon>Actinomycetota</taxon>
        <taxon>Actinomycetes</taxon>
        <taxon>Micrococcales</taxon>
        <taxon>Dermacoccaceae</taxon>
        <taxon>Luteipulveratus</taxon>
    </lineage>
</organism>
<dbReference type="KEGG" id="lmoi:VV02_23980"/>
<sequence length="179" mass="19435">MSWFTTDHIAVLLSVAAALGSLIGWWRNRKAALGAASEAVQARAVAERATSAAERSAASQDSMAQSLRLLAARTDRVETSLDELLPTRSPDWAVTPTTGRHFHVHNIGNATAYEVRLSSPTATTFDPPDPIAAWPVGVAREIFVLGSRLTGVPKLEIEWKQTPVAPDTEHREFPLASNW</sequence>
<keyword evidence="1" id="KW-0812">Transmembrane</keyword>
<evidence type="ECO:0000256" key="1">
    <source>
        <dbReference type="SAM" id="Phobius"/>
    </source>
</evidence>
<dbReference type="AlphaFoldDB" id="A0A0K1JN94"/>
<dbReference type="EMBL" id="CP011112">
    <property type="protein sequence ID" value="AKU18192.1"/>
    <property type="molecule type" value="Genomic_DNA"/>
</dbReference>
<name>A0A0K1JN94_9MICO</name>
<keyword evidence="1" id="KW-1133">Transmembrane helix</keyword>
<reference evidence="2 3" key="1">
    <citation type="submission" date="2015-03" db="EMBL/GenBank/DDBJ databases">
        <title>Luteipulveratus halotolerans sp. nov., a novel actinobacterium (Dermacoccaceae) from Sarawak, Malaysia.</title>
        <authorList>
            <person name="Juboi H."/>
            <person name="Basik A."/>
            <person name="Shamsul S.S."/>
            <person name="Arnold P."/>
            <person name="Schmitt E.K."/>
            <person name="Sanglier J.-J."/>
            <person name="Yeo T."/>
        </authorList>
    </citation>
    <scope>NUCLEOTIDE SEQUENCE [LARGE SCALE GENOMIC DNA]</scope>
    <source>
        <strain evidence="2 3">MN07-A0370</strain>
    </source>
</reference>
<keyword evidence="3" id="KW-1185">Reference proteome</keyword>
<protein>
    <submittedName>
        <fullName evidence="2">Uncharacterized protein</fullName>
    </submittedName>
</protein>
<evidence type="ECO:0000313" key="3">
    <source>
        <dbReference type="Proteomes" id="UP000066480"/>
    </source>
</evidence>
<proteinExistence type="predicted"/>
<gene>
    <name evidence="2" type="ORF">VV02_23980</name>
</gene>
<accession>A0A0K1JN94</accession>
<keyword evidence="1" id="KW-0472">Membrane</keyword>
<feature type="transmembrane region" description="Helical" evidence="1">
    <location>
        <begin position="6"/>
        <end position="26"/>
    </location>
</feature>
<dbReference type="RefSeq" id="WP_052595711.1">
    <property type="nucleotide sequence ID" value="NZ_CP011112.1"/>
</dbReference>
<dbReference type="Proteomes" id="UP000066480">
    <property type="component" value="Chromosome"/>
</dbReference>
<evidence type="ECO:0000313" key="2">
    <source>
        <dbReference type="EMBL" id="AKU18192.1"/>
    </source>
</evidence>